<dbReference type="PROSITE" id="PS00463">
    <property type="entry name" value="ZN2_CY6_FUNGAL_1"/>
    <property type="match status" value="1"/>
</dbReference>
<sequence>MDRSNNQTAANGYPDQYQNDPQQQQHHIQQADVWNRQQHQLHPQGQVPGQPQLISVPLVHHQLPPQYQAVPAQMWNGQVAIAAPHGQVHQPPGVPANAHYSPYAQIQYAYSPNQPIGLDPNSHSPQYAYVQQTPQLVSTTSQEHIPHHHQQQQPHMIESNSIATPSTRTYTHAFNEEPNTAFSTTETKHMDALNSALKNPIPPYAIATTNNTNGRRSKTPTSNNGSNANTSPTNEANPNAAKKGFRNSRRRHRNSHLGCATCKSRRIKCDEQLPQCKNCVRARLSCAYLALDDAAREALKTAQQAHAARLQSLTVQSNAQNQKSQQQNQHYHHNQIQQQMQQHSYPYPNQPYFAPGLPSRIFVNSLPPLAQQQQYQPEPQQQQQQPLQHIPIQVNLQKPLLPPLEFPFQQTNGSTTISNNNSPTESIKRPKSTGSETSSSATSVSGAGLNDTSGGNSAINSISSRFSIQADSFNSLATLIGKHKDIDPRISDQNPQFPEEFTEIVLDPNCTKHLNQIWEKIDWSLIKKFRSGFEPEWLYDEYDRYHNLLMKEAENNIVLFKSLLSTGAVLLTQYSKDQQVREIASRQLNKEFEIVLRFLDKFKIDLTKEVNDPKVFYDNVNIAFSKFQIFQTAIPTTYFGSHNMNDNVELTSRFFNFIISYLNNEFVAFKDEEIVQKYKQDELFKQAGILNEYMGVFIIYYVQCIKAYHTASYNTVFFQELINNIEKAKPLIYDKLSKDHQKDYDNLVEFTTKLNEYFVKLRSASENSKNLTNELQVLFYTMKKWYSILPEQLYIDQQYPDEVYVLYAYFHATISSLIAIFPETRFYFIYSFNGRDGTRTANPILNYYNNETTSTEIKEALKYPVKLIEFFKKRTLLLSQYLSDVSNLPAKILLDKSNRHILRNLVKEEQLTSFEVGNIDESAYPNIDQTSSFYNKESNSIIIPSLSSGHGFSNFEKAQLKRESLLKKSVEDGLTTIDKTLIDSFFTSPSASSSVSPTI</sequence>
<dbReference type="OrthoDB" id="1924260at2759"/>
<evidence type="ECO:0000259" key="2">
    <source>
        <dbReference type="PROSITE" id="PS50048"/>
    </source>
</evidence>
<dbReference type="EMBL" id="KV454210">
    <property type="protein sequence ID" value="ODQ59562.1"/>
    <property type="molecule type" value="Genomic_DNA"/>
</dbReference>
<dbReference type="GO" id="GO:0008270">
    <property type="term" value="F:zinc ion binding"/>
    <property type="evidence" value="ECO:0007669"/>
    <property type="project" value="InterPro"/>
</dbReference>
<gene>
    <name evidence="3" type="ORF">WICANDRAFT_78210</name>
</gene>
<dbReference type="PROSITE" id="PS50048">
    <property type="entry name" value="ZN2_CY6_FUNGAL_2"/>
    <property type="match status" value="1"/>
</dbReference>
<dbReference type="GeneID" id="30201929"/>
<dbReference type="PANTHER" id="PTHR47657">
    <property type="entry name" value="STEROL REGULATORY ELEMENT-BINDING PROTEIN ECM22"/>
    <property type="match status" value="1"/>
</dbReference>
<feature type="compositionally biased region" description="Low complexity" evidence="1">
    <location>
        <begin position="432"/>
        <end position="454"/>
    </location>
</feature>
<feature type="region of interest" description="Disordered" evidence="1">
    <location>
        <begin position="406"/>
        <end position="454"/>
    </location>
</feature>
<dbReference type="PANTHER" id="PTHR47657:SF7">
    <property type="entry name" value="STEROL REGULATORY ELEMENT-BINDING PROTEIN ECM22"/>
    <property type="match status" value="1"/>
</dbReference>
<keyword evidence="4" id="KW-1185">Reference proteome</keyword>
<feature type="compositionally biased region" description="Basic residues" evidence="1">
    <location>
        <begin position="243"/>
        <end position="255"/>
    </location>
</feature>
<dbReference type="RefSeq" id="XP_019038769.1">
    <property type="nucleotide sequence ID" value="XM_019184683.1"/>
</dbReference>
<evidence type="ECO:0000313" key="4">
    <source>
        <dbReference type="Proteomes" id="UP000094112"/>
    </source>
</evidence>
<feature type="region of interest" description="Disordered" evidence="1">
    <location>
        <begin position="314"/>
        <end position="351"/>
    </location>
</feature>
<dbReference type="Proteomes" id="UP000094112">
    <property type="component" value="Unassembled WGS sequence"/>
</dbReference>
<dbReference type="Pfam" id="PF00172">
    <property type="entry name" value="Zn_clus"/>
    <property type="match status" value="1"/>
</dbReference>
<protein>
    <recommendedName>
        <fullName evidence="2">Zn(2)-C6 fungal-type domain-containing protein</fullName>
    </recommendedName>
</protein>
<dbReference type="InterPro" id="IPR052400">
    <property type="entry name" value="Zn2-C6_fungal_TF"/>
</dbReference>
<dbReference type="InterPro" id="IPR036864">
    <property type="entry name" value="Zn2-C6_fun-type_DNA-bd_sf"/>
</dbReference>
<feature type="compositionally biased region" description="Low complexity" evidence="1">
    <location>
        <begin position="316"/>
        <end position="344"/>
    </location>
</feature>
<dbReference type="InterPro" id="IPR001138">
    <property type="entry name" value="Zn2Cys6_DnaBD"/>
</dbReference>
<feature type="region of interest" description="Disordered" evidence="1">
    <location>
        <begin position="1"/>
        <end position="29"/>
    </location>
</feature>
<dbReference type="CDD" id="cd00067">
    <property type="entry name" value="GAL4"/>
    <property type="match status" value="1"/>
</dbReference>
<evidence type="ECO:0000256" key="1">
    <source>
        <dbReference type="SAM" id="MobiDB-lite"/>
    </source>
</evidence>
<dbReference type="Gene3D" id="4.10.240.10">
    <property type="entry name" value="Zn(2)-C6 fungal-type DNA-binding domain"/>
    <property type="match status" value="1"/>
</dbReference>
<organism evidence="3 4">
    <name type="scientific">Wickerhamomyces anomalus (strain ATCC 58044 / CBS 1984 / NCYC 433 / NRRL Y-366-8)</name>
    <name type="common">Yeast</name>
    <name type="synonym">Hansenula anomala</name>
    <dbReference type="NCBI Taxonomy" id="683960"/>
    <lineage>
        <taxon>Eukaryota</taxon>
        <taxon>Fungi</taxon>
        <taxon>Dikarya</taxon>
        <taxon>Ascomycota</taxon>
        <taxon>Saccharomycotina</taxon>
        <taxon>Saccharomycetes</taxon>
        <taxon>Phaffomycetales</taxon>
        <taxon>Wickerhamomycetaceae</taxon>
        <taxon>Wickerhamomyces</taxon>
    </lineage>
</organism>
<feature type="compositionally biased region" description="Polar residues" evidence="1">
    <location>
        <begin position="1"/>
        <end position="10"/>
    </location>
</feature>
<reference evidence="3 4" key="1">
    <citation type="journal article" date="2016" name="Proc. Natl. Acad. Sci. U.S.A.">
        <title>Comparative genomics of biotechnologically important yeasts.</title>
        <authorList>
            <person name="Riley R."/>
            <person name="Haridas S."/>
            <person name="Wolfe K.H."/>
            <person name="Lopes M.R."/>
            <person name="Hittinger C.T."/>
            <person name="Goeker M."/>
            <person name="Salamov A.A."/>
            <person name="Wisecaver J.H."/>
            <person name="Long T.M."/>
            <person name="Calvey C.H."/>
            <person name="Aerts A.L."/>
            <person name="Barry K.W."/>
            <person name="Choi C."/>
            <person name="Clum A."/>
            <person name="Coughlan A.Y."/>
            <person name="Deshpande S."/>
            <person name="Douglass A.P."/>
            <person name="Hanson S.J."/>
            <person name="Klenk H.-P."/>
            <person name="LaButti K.M."/>
            <person name="Lapidus A."/>
            <person name="Lindquist E.A."/>
            <person name="Lipzen A.M."/>
            <person name="Meier-Kolthoff J.P."/>
            <person name="Ohm R.A."/>
            <person name="Otillar R.P."/>
            <person name="Pangilinan J.L."/>
            <person name="Peng Y."/>
            <person name="Rokas A."/>
            <person name="Rosa C.A."/>
            <person name="Scheuner C."/>
            <person name="Sibirny A.A."/>
            <person name="Slot J.C."/>
            <person name="Stielow J.B."/>
            <person name="Sun H."/>
            <person name="Kurtzman C.P."/>
            <person name="Blackwell M."/>
            <person name="Grigoriev I.V."/>
            <person name="Jeffries T.W."/>
        </authorList>
    </citation>
    <scope>NUCLEOTIDE SEQUENCE [LARGE SCALE GENOMIC DNA]</scope>
    <source>
        <strain evidence="4">ATCC 58044 / CBS 1984 / NCYC 433 / NRRL Y-366-8</strain>
    </source>
</reference>
<feature type="compositionally biased region" description="Polar residues" evidence="1">
    <location>
        <begin position="207"/>
        <end position="237"/>
    </location>
</feature>
<dbReference type="AlphaFoldDB" id="A0A1E3P3T7"/>
<feature type="compositionally biased region" description="Low complexity" evidence="1">
    <location>
        <begin position="13"/>
        <end position="29"/>
    </location>
</feature>
<dbReference type="SUPFAM" id="SSF57701">
    <property type="entry name" value="Zn2/Cys6 DNA-binding domain"/>
    <property type="match status" value="1"/>
</dbReference>
<feature type="region of interest" description="Disordered" evidence="1">
    <location>
        <begin position="200"/>
        <end position="256"/>
    </location>
</feature>
<dbReference type="STRING" id="683960.A0A1E3P3T7"/>
<name>A0A1E3P3T7_WICAA</name>
<dbReference type="GO" id="GO:0000981">
    <property type="term" value="F:DNA-binding transcription factor activity, RNA polymerase II-specific"/>
    <property type="evidence" value="ECO:0007669"/>
    <property type="project" value="InterPro"/>
</dbReference>
<feature type="domain" description="Zn(2)-C6 fungal-type" evidence="2">
    <location>
        <begin position="258"/>
        <end position="288"/>
    </location>
</feature>
<evidence type="ECO:0000313" key="3">
    <source>
        <dbReference type="EMBL" id="ODQ59562.1"/>
    </source>
</evidence>
<feature type="compositionally biased region" description="Low complexity" evidence="1">
    <location>
        <begin position="406"/>
        <end position="425"/>
    </location>
</feature>
<proteinExistence type="predicted"/>
<accession>A0A1E3P3T7</accession>
<dbReference type="SMART" id="SM00066">
    <property type="entry name" value="GAL4"/>
    <property type="match status" value="1"/>
</dbReference>